<accession>A0A1I4YPZ5</accession>
<dbReference type="AlphaFoldDB" id="A0A1I4YPZ5"/>
<gene>
    <name evidence="1" type="ORF">SAMN05444143_11258</name>
</gene>
<name>A0A1I4YPZ5_9FLAO</name>
<reference evidence="2" key="1">
    <citation type="submission" date="2016-10" db="EMBL/GenBank/DDBJ databases">
        <authorList>
            <person name="Varghese N."/>
            <person name="Submissions S."/>
        </authorList>
    </citation>
    <scope>NUCLEOTIDE SEQUENCE [LARGE SCALE GENOMIC DNA]</scope>
    <source>
        <strain evidence="2">DSM 4002</strain>
    </source>
</reference>
<organism evidence="1 2">
    <name type="scientific">Flavobacterium succinicans</name>
    <dbReference type="NCBI Taxonomy" id="29536"/>
    <lineage>
        <taxon>Bacteria</taxon>
        <taxon>Pseudomonadati</taxon>
        <taxon>Bacteroidota</taxon>
        <taxon>Flavobacteriia</taxon>
        <taxon>Flavobacteriales</taxon>
        <taxon>Flavobacteriaceae</taxon>
        <taxon>Flavobacterium</taxon>
    </lineage>
</organism>
<dbReference type="PROSITE" id="PS51257">
    <property type="entry name" value="PROKAR_LIPOPROTEIN"/>
    <property type="match status" value="1"/>
</dbReference>
<dbReference type="eggNOG" id="ENOG5030DBK">
    <property type="taxonomic scope" value="Bacteria"/>
</dbReference>
<protein>
    <submittedName>
        <fullName evidence="1">Uncharacterized protein</fullName>
    </submittedName>
</protein>
<keyword evidence="2" id="KW-1185">Reference proteome</keyword>
<evidence type="ECO:0000313" key="1">
    <source>
        <dbReference type="EMBL" id="SFN39863.1"/>
    </source>
</evidence>
<evidence type="ECO:0000313" key="2">
    <source>
        <dbReference type="Proteomes" id="UP000182961"/>
    </source>
</evidence>
<dbReference type="EMBL" id="FOUT01000012">
    <property type="protein sequence ID" value="SFN39863.1"/>
    <property type="molecule type" value="Genomic_DNA"/>
</dbReference>
<proteinExistence type="predicted"/>
<dbReference type="Proteomes" id="UP000182961">
    <property type="component" value="Unassembled WGS sequence"/>
</dbReference>
<sequence>MRCFLLCCICCFVLSCEGKKEVQLVKSNVTIEAEIGEHSPVYIFFKKDKKDTIADLNRANTISSTHWVFTIDKRLPLRLVLPQIIKMQAKKEGSMHKNETSQNYFSYADSIHKNLAFMPFSTISYKLEQPKQQGVFFIDKNNRIVFDGMEVKREEVEDVLQEFVANNRQSIVFCFSKDCSFERYIQNKIYLRNLNAYKQFFLDKANTEYIY</sequence>
<dbReference type="RefSeq" id="WP_024982130.1">
    <property type="nucleotide sequence ID" value="NZ_CBCRUM010000015.1"/>
</dbReference>